<dbReference type="RefSeq" id="WP_019747288.1">
    <property type="nucleotide sequence ID" value="NZ_JAECSB010000024.1"/>
</dbReference>
<gene>
    <name evidence="1" type="ORF">I3517_05030</name>
</gene>
<organism evidence="1 2">
    <name type="scientific">Rhodococcus erythropolis</name>
    <name type="common">Arthrobacter picolinophilus</name>
    <dbReference type="NCBI Taxonomy" id="1833"/>
    <lineage>
        <taxon>Bacteria</taxon>
        <taxon>Bacillati</taxon>
        <taxon>Actinomycetota</taxon>
        <taxon>Actinomycetes</taxon>
        <taxon>Mycobacteriales</taxon>
        <taxon>Nocardiaceae</taxon>
        <taxon>Rhodococcus</taxon>
        <taxon>Rhodococcus erythropolis group</taxon>
    </lineage>
</organism>
<dbReference type="EMBL" id="JAECSB010000024">
    <property type="protein sequence ID" value="MBH5141975.1"/>
    <property type="molecule type" value="Genomic_DNA"/>
</dbReference>
<keyword evidence="2" id="KW-1185">Reference proteome</keyword>
<dbReference type="AlphaFoldDB" id="A0A8I1D3H5"/>
<accession>A0A8I1D3H5</accession>
<proteinExistence type="predicted"/>
<evidence type="ECO:0000313" key="2">
    <source>
        <dbReference type="Proteomes" id="UP000627573"/>
    </source>
</evidence>
<reference evidence="1 2" key="1">
    <citation type="submission" date="2020-12" db="EMBL/GenBank/DDBJ databases">
        <title>Draft genome sequence of furan degrading bacterial strain FUR100.</title>
        <authorList>
            <person name="Woiski C."/>
        </authorList>
    </citation>
    <scope>NUCLEOTIDE SEQUENCE [LARGE SCALE GENOMIC DNA]</scope>
    <source>
        <strain evidence="1 2">FUR100</strain>
    </source>
</reference>
<evidence type="ECO:0000313" key="1">
    <source>
        <dbReference type="EMBL" id="MBH5141975.1"/>
    </source>
</evidence>
<protein>
    <recommendedName>
        <fullName evidence="3">DUF1801 domain-containing protein</fullName>
    </recommendedName>
</protein>
<sequence>MLHYMERVSEDVDEFLRRATRTNDLVRLDEIIQEALPGEERALWRGRMWGGTEQAIVGYRSISQPRPRGDDVEWFLVGLAEQKRHLSVYVNAVEEGVYLVQSRTSRLGRVKVGAAAVTFRSVTDLHLPEFRSLLIRAGQLNTRTR</sequence>
<comment type="caution">
    <text evidence="1">The sequence shown here is derived from an EMBL/GenBank/DDBJ whole genome shotgun (WGS) entry which is preliminary data.</text>
</comment>
<dbReference type="Proteomes" id="UP000627573">
    <property type="component" value="Unassembled WGS sequence"/>
</dbReference>
<evidence type="ECO:0008006" key="3">
    <source>
        <dbReference type="Google" id="ProtNLM"/>
    </source>
</evidence>
<name>A0A8I1D3H5_RHOER</name>